<dbReference type="EMBL" id="JAAAHS010000172">
    <property type="protein sequence ID" value="NBE53881.1"/>
    <property type="molecule type" value="Genomic_DNA"/>
</dbReference>
<accession>A0A964USX1</accession>
<reference evidence="7" key="1">
    <citation type="submission" date="2020-01" db="EMBL/GenBank/DDBJ databases">
        <title>Whole-genome analyses of novel actinobacteria.</title>
        <authorList>
            <person name="Sahin N."/>
        </authorList>
    </citation>
    <scope>NUCLEOTIDE SEQUENCE</scope>
    <source>
        <strain evidence="7">YC537</strain>
    </source>
</reference>
<feature type="signal peptide" evidence="5">
    <location>
        <begin position="1"/>
        <end position="20"/>
    </location>
</feature>
<dbReference type="SUPFAM" id="SSF53850">
    <property type="entry name" value="Periplasmic binding protein-like II"/>
    <property type="match status" value="1"/>
</dbReference>
<dbReference type="InterPro" id="IPR030678">
    <property type="entry name" value="Peptide/Ni-bd"/>
</dbReference>
<dbReference type="InterPro" id="IPR039424">
    <property type="entry name" value="SBP_5"/>
</dbReference>
<dbReference type="GO" id="GO:0043190">
    <property type="term" value="C:ATP-binding cassette (ABC) transporter complex"/>
    <property type="evidence" value="ECO:0007669"/>
    <property type="project" value="InterPro"/>
</dbReference>
<dbReference type="PROSITE" id="PS51257">
    <property type="entry name" value="PROKAR_LIPOPROTEIN"/>
    <property type="match status" value="1"/>
</dbReference>
<comment type="caution">
    <text evidence="7">The sequence shown here is derived from an EMBL/GenBank/DDBJ whole genome shotgun (WGS) entry which is preliminary data.</text>
</comment>
<feature type="domain" description="Solute-binding protein family 5" evidence="6">
    <location>
        <begin position="83"/>
        <end position="450"/>
    </location>
</feature>
<dbReference type="Gene3D" id="3.40.190.10">
    <property type="entry name" value="Periplasmic binding protein-like II"/>
    <property type="match status" value="1"/>
</dbReference>
<dbReference type="Proteomes" id="UP000598297">
    <property type="component" value="Unassembled WGS sequence"/>
</dbReference>
<proteinExistence type="inferred from homology"/>
<evidence type="ECO:0000313" key="8">
    <source>
        <dbReference type="Proteomes" id="UP000598297"/>
    </source>
</evidence>
<comment type="similarity">
    <text evidence="2">Belongs to the bacterial solute-binding protein 5 family.</text>
</comment>
<keyword evidence="4 5" id="KW-0732">Signal</keyword>
<evidence type="ECO:0000256" key="3">
    <source>
        <dbReference type="ARBA" id="ARBA00022448"/>
    </source>
</evidence>
<dbReference type="PANTHER" id="PTHR30290:SF10">
    <property type="entry name" value="PERIPLASMIC OLIGOPEPTIDE-BINDING PROTEIN-RELATED"/>
    <property type="match status" value="1"/>
</dbReference>
<dbReference type="Pfam" id="PF00496">
    <property type="entry name" value="SBP_bac_5"/>
    <property type="match status" value="1"/>
</dbReference>
<sequence length="535" mass="58215">MNRKTLVLPAMIGLLAPVLAACGGSDGGGKDDNAIVVGTTDEFSASGDAPAPFDPAHAYDASTWNVLRQTLQTLMHLPRGGGEPEPEAAEQCGFTDNGNERFECTLRGGLKFSDGSDLTAEDVKFSIERVLGIKDKNGPAGLLANIDTVETSGEDKVIFHLKSGDATFPYKLATPAAGIVNPDAYAPKKLRSGFEVDGSGPYTLEADAESNTLTKITFTKNPHYKGHLTPKSSHKIELRPFTDPDAMGKSLKRGDIDLMARTMTPEQVKSLSEDSDDQLEVVEMPGLEMRYLGFDTDAPVAKSRAVRQAMAQLVDRAELTSKVYGNAAEPLFSLVPATITGHTNSFFNEYGEPSTAKARALLRDAGVKTPVKLTLNYTNDHYGAGTKKEFEILRRQLNSSGLFDVDIKGTDWLKFRANELDGEYAVYGMGWFPDFPDADNFIAPFLDKDNFLASPYANSTIRNTLIPASRQETDRLSASEPIEDVQDIVARDVPVLPLWQGKQYVAARDDITGVEWALNSSSNMQLWELSRGVGE</sequence>
<comment type="subcellular location">
    <subcellularLocation>
        <location evidence="1">Cell envelope</location>
    </subcellularLocation>
</comment>
<dbReference type="OrthoDB" id="9801912at2"/>
<evidence type="ECO:0000256" key="4">
    <source>
        <dbReference type="ARBA" id="ARBA00022729"/>
    </source>
</evidence>
<keyword evidence="3" id="KW-0813">Transport</keyword>
<dbReference type="GO" id="GO:0015833">
    <property type="term" value="P:peptide transport"/>
    <property type="evidence" value="ECO:0007669"/>
    <property type="project" value="TreeGrafter"/>
</dbReference>
<feature type="chain" id="PRO_5037192111" evidence="5">
    <location>
        <begin position="21"/>
        <end position="535"/>
    </location>
</feature>
<evidence type="ECO:0000256" key="1">
    <source>
        <dbReference type="ARBA" id="ARBA00004196"/>
    </source>
</evidence>
<evidence type="ECO:0000256" key="5">
    <source>
        <dbReference type="SAM" id="SignalP"/>
    </source>
</evidence>
<dbReference type="InterPro" id="IPR000914">
    <property type="entry name" value="SBP_5_dom"/>
</dbReference>
<dbReference type="GO" id="GO:0030313">
    <property type="term" value="C:cell envelope"/>
    <property type="evidence" value="ECO:0007669"/>
    <property type="project" value="UniProtKB-SubCell"/>
</dbReference>
<dbReference type="PANTHER" id="PTHR30290">
    <property type="entry name" value="PERIPLASMIC BINDING COMPONENT OF ABC TRANSPORTER"/>
    <property type="match status" value="1"/>
</dbReference>
<keyword evidence="8" id="KW-1185">Reference proteome</keyword>
<dbReference type="GO" id="GO:0042597">
    <property type="term" value="C:periplasmic space"/>
    <property type="evidence" value="ECO:0007669"/>
    <property type="project" value="UniProtKB-ARBA"/>
</dbReference>
<dbReference type="FunFam" id="3.10.105.10:FF:000012">
    <property type="entry name" value="Peptide/nickel transport system substrate-binding protein"/>
    <property type="match status" value="1"/>
</dbReference>
<evidence type="ECO:0000313" key="7">
    <source>
        <dbReference type="EMBL" id="NBE53881.1"/>
    </source>
</evidence>
<dbReference type="GO" id="GO:1904680">
    <property type="term" value="F:peptide transmembrane transporter activity"/>
    <property type="evidence" value="ECO:0007669"/>
    <property type="project" value="TreeGrafter"/>
</dbReference>
<evidence type="ECO:0000259" key="6">
    <source>
        <dbReference type="Pfam" id="PF00496"/>
    </source>
</evidence>
<protein>
    <submittedName>
        <fullName evidence="7">Peptide-binding protein</fullName>
    </submittedName>
</protein>
<dbReference type="PIRSF" id="PIRSF002741">
    <property type="entry name" value="MppA"/>
    <property type="match status" value="1"/>
</dbReference>
<dbReference type="Gene3D" id="3.10.105.10">
    <property type="entry name" value="Dipeptide-binding Protein, Domain 3"/>
    <property type="match status" value="1"/>
</dbReference>
<dbReference type="AlphaFoldDB" id="A0A964USX1"/>
<name>A0A964USX1_9ACTN</name>
<dbReference type="RefSeq" id="WP_161700175.1">
    <property type="nucleotide sequence ID" value="NZ_JAAAHS010000172.1"/>
</dbReference>
<dbReference type="Gene3D" id="3.90.76.10">
    <property type="entry name" value="Dipeptide-binding Protein, Domain 1"/>
    <property type="match status" value="1"/>
</dbReference>
<organism evidence="7 8">
    <name type="scientific">Streptomyces boluensis</name>
    <dbReference type="NCBI Taxonomy" id="1775135"/>
    <lineage>
        <taxon>Bacteria</taxon>
        <taxon>Bacillati</taxon>
        <taxon>Actinomycetota</taxon>
        <taxon>Actinomycetes</taxon>
        <taxon>Kitasatosporales</taxon>
        <taxon>Streptomycetaceae</taxon>
        <taxon>Streptomyces</taxon>
    </lineage>
</organism>
<evidence type="ECO:0000256" key="2">
    <source>
        <dbReference type="ARBA" id="ARBA00005695"/>
    </source>
</evidence>
<gene>
    <name evidence="7" type="ORF">GUY60_21140</name>
</gene>